<feature type="region of interest" description="Disordered" evidence="1">
    <location>
        <begin position="1"/>
        <end position="22"/>
    </location>
</feature>
<feature type="compositionally biased region" description="Basic and acidic residues" evidence="1">
    <location>
        <begin position="87"/>
        <end position="97"/>
    </location>
</feature>
<dbReference type="EMBL" id="MU005770">
    <property type="protein sequence ID" value="KAF2709429.1"/>
    <property type="molecule type" value="Genomic_DNA"/>
</dbReference>
<feature type="region of interest" description="Disordered" evidence="1">
    <location>
        <begin position="39"/>
        <end position="106"/>
    </location>
</feature>
<proteinExistence type="predicted"/>
<dbReference type="Proteomes" id="UP000799428">
    <property type="component" value="Unassembled WGS sequence"/>
</dbReference>
<evidence type="ECO:0000313" key="2">
    <source>
        <dbReference type="EMBL" id="KAF2709429.1"/>
    </source>
</evidence>
<organism evidence="2 3">
    <name type="scientific">Pleomassaria siparia CBS 279.74</name>
    <dbReference type="NCBI Taxonomy" id="1314801"/>
    <lineage>
        <taxon>Eukaryota</taxon>
        <taxon>Fungi</taxon>
        <taxon>Dikarya</taxon>
        <taxon>Ascomycota</taxon>
        <taxon>Pezizomycotina</taxon>
        <taxon>Dothideomycetes</taxon>
        <taxon>Pleosporomycetidae</taxon>
        <taxon>Pleosporales</taxon>
        <taxon>Pleomassariaceae</taxon>
        <taxon>Pleomassaria</taxon>
    </lineage>
</organism>
<sequence length="106" mass="12788">MMEQALQTNNTTQTDPAPCKRPFIREEISKTHRFSIMTRRGDRRARTRTRRRACSDMHLTDRPSQQTTHTIAGNRVYPPPKTKNNHPGRERERDRERQRQRKREKH</sequence>
<evidence type="ECO:0000313" key="3">
    <source>
        <dbReference type="Proteomes" id="UP000799428"/>
    </source>
</evidence>
<accession>A0A6G1K954</accession>
<feature type="compositionally biased region" description="Polar residues" evidence="1">
    <location>
        <begin position="1"/>
        <end position="15"/>
    </location>
</feature>
<evidence type="ECO:0000256" key="1">
    <source>
        <dbReference type="SAM" id="MobiDB-lite"/>
    </source>
</evidence>
<keyword evidence="3" id="KW-1185">Reference proteome</keyword>
<feature type="compositionally biased region" description="Basic residues" evidence="1">
    <location>
        <begin position="41"/>
        <end position="52"/>
    </location>
</feature>
<name>A0A6G1K954_9PLEO</name>
<feature type="compositionally biased region" description="Polar residues" evidence="1">
    <location>
        <begin position="62"/>
        <end position="71"/>
    </location>
</feature>
<gene>
    <name evidence="2" type="ORF">K504DRAFT_274017</name>
</gene>
<reference evidence="2" key="1">
    <citation type="journal article" date="2020" name="Stud. Mycol.">
        <title>101 Dothideomycetes genomes: a test case for predicting lifestyles and emergence of pathogens.</title>
        <authorList>
            <person name="Haridas S."/>
            <person name="Albert R."/>
            <person name="Binder M."/>
            <person name="Bloem J."/>
            <person name="Labutti K."/>
            <person name="Salamov A."/>
            <person name="Andreopoulos B."/>
            <person name="Baker S."/>
            <person name="Barry K."/>
            <person name="Bills G."/>
            <person name="Bluhm B."/>
            <person name="Cannon C."/>
            <person name="Castanera R."/>
            <person name="Culley D."/>
            <person name="Daum C."/>
            <person name="Ezra D."/>
            <person name="Gonzalez J."/>
            <person name="Henrissat B."/>
            <person name="Kuo A."/>
            <person name="Liang C."/>
            <person name="Lipzen A."/>
            <person name="Lutzoni F."/>
            <person name="Magnuson J."/>
            <person name="Mondo S."/>
            <person name="Nolan M."/>
            <person name="Ohm R."/>
            <person name="Pangilinan J."/>
            <person name="Park H.-J."/>
            <person name="Ramirez L."/>
            <person name="Alfaro M."/>
            <person name="Sun H."/>
            <person name="Tritt A."/>
            <person name="Yoshinaga Y."/>
            <person name="Zwiers L.-H."/>
            <person name="Turgeon B."/>
            <person name="Goodwin S."/>
            <person name="Spatafora J."/>
            <person name="Crous P."/>
            <person name="Grigoriev I."/>
        </authorList>
    </citation>
    <scope>NUCLEOTIDE SEQUENCE</scope>
    <source>
        <strain evidence="2">CBS 279.74</strain>
    </source>
</reference>
<protein>
    <submittedName>
        <fullName evidence="2">Uncharacterized protein</fullName>
    </submittedName>
</protein>
<dbReference type="AlphaFoldDB" id="A0A6G1K954"/>